<feature type="transmembrane region" description="Helical" evidence="7">
    <location>
        <begin position="95"/>
        <end position="116"/>
    </location>
</feature>
<dbReference type="Pfam" id="PF01435">
    <property type="entry name" value="Peptidase_M48"/>
    <property type="match status" value="1"/>
</dbReference>
<dbReference type="RefSeq" id="WP_046907814.1">
    <property type="nucleotide sequence ID" value="NZ_BAAAXG010000029.1"/>
</dbReference>
<name>A0A2P2GRN1_STREW</name>
<evidence type="ECO:0000256" key="3">
    <source>
        <dbReference type="ARBA" id="ARBA00022801"/>
    </source>
</evidence>
<dbReference type="Proteomes" id="UP000265325">
    <property type="component" value="Unassembled WGS sequence"/>
</dbReference>
<feature type="transmembrane region" description="Helical" evidence="7">
    <location>
        <begin position="67"/>
        <end position="89"/>
    </location>
</feature>
<comment type="caution">
    <text evidence="9">The sequence shown here is derived from an EMBL/GenBank/DDBJ whole genome shotgun (WGS) entry which is preliminary data.</text>
</comment>
<protein>
    <submittedName>
        <fullName evidence="9">Membrane protein</fullName>
    </submittedName>
</protein>
<keyword evidence="3 6" id="KW-0378">Hydrolase</keyword>
<evidence type="ECO:0000256" key="1">
    <source>
        <dbReference type="ARBA" id="ARBA00022670"/>
    </source>
</evidence>
<dbReference type="PANTHER" id="PTHR34978:SF3">
    <property type="entry name" value="SLR0241 PROTEIN"/>
    <property type="match status" value="1"/>
</dbReference>
<feature type="transmembrane region" description="Helical" evidence="7">
    <location>
        <begin position="33"/>
        <end position="55"/>
    </location>
</feature>
<comment type="similarity">
    <text evidence="6">Belongs to the peptidase M48 family.</text>
</comment>
<keyword evidence="10" id="KW-1185">Reference proteome</keyword>
<dbReference type="GO" id="GO:0046872">
    <property type="term" value="F:metal ion binding"/>
    <property type="evidence" value="ECO:0007669"/>
    <property type="project" value="UniProtKB-KW"/>
</dbReference>
<dbReference type="InterPro" id="IPR001915">
    <property type="entry name" value="Peptidase_M48"/>
</dbReference>
<evidence type="ECO:0000256" key="4">
    <source>
        <dbReference type="ARBA" id="ARBA00022833"/>
    </source>
</evidence>
<dbReference type="PANTHER" id="PTHR34978">
    <property type="entry name" value="POSSIBLE SENSOR-TRANSDUCER PROTEIN BLAR"/>
    <property type="match status" value="1"/>
</dbReference>
<dbReference type="GO" id="GO:0004222">
    <property type="term" value="F:metalloendopeptidase activity"/>
    <property type="evidence" value="ECO:0007669"/>
    <property type="project" value="InterPro"/>
</dbReference>
<sequence>MITSALLAGYALLVGAVVPRFLARAPWPHRAPALAVAVWLLLMLTFVVSAALAAHHLVMTDRHVHEGLVGLLSACGLLADATGATETVVVADPTLWDAAGLAAAGSVVALPLFWLLRTAWTARAERRRQLDTLRLIGRPSPAYGATVVEHPVAAVYCLPARPARVVVTRGALDALDDEQLRAALAHERAHIDGRHHLVQMLLRAFARAFPKLPLARHAQEQSLLLLEMAADDTALRLHSRDALATALCEVAAGRVPRPALGMGGPSALIRLRRVLTPQPRPHGATRFGVALAAAGAPLFPLLLGCGPF</sequence>
<evidence type="ECO:0000313" key="10">
    <source>
        <dbReference type="Proteomes" id="UP000265325"/>
    </source>
</evidence>
<gene>
    <name evidence="9" type="ORF">VO63_12730</name>
</gene>
<dbReference type="AlphaFoldDB" id="A0A2P2GRN1"/>
<keyword evidence="7" id="KW-0812">Transmembrane</keyword>
<keyword evidence="7" id="KW-1133">Transmembrane helix</keyword>
<organism evidence="9 10">
    <name type="scientific">Streptomyces showdoensis</name>
    <dbReference type="NCBI Taxonomy" id="68268"/>
    <lineage>
        <taxon>Bacteria</taxon>
        <taxon>Bacillati</taxon>
        <taxon>Actinomycetota</taxon>
        <taxon>Actinomycetes</taxon>
        <taxon>Kitasatosporales</taxon>
        <taxon>Streptomycetaceae</taxon>
        <taxon>Streptomyces</taxon>
    </lineage>
</organism>
<evidence type="ECO:0000256" key="5">
    <source>
        <dbReference type="ARBA" id="ARBA00023049"/>
    </source>
</evidence>
<dbReference type="EMBL" id="LAQS01000016">
    <property type="protein sequence ID" value="KKZ73519.1"/>
    <property type="molecule type" value="Genomic_DNA"/>
</dbReference>
<keyword evidence="5 6" id="KW-0482">Metalloprotease</keyword>
<dbReference type="Gene3D" id="3.30.2010.10">
    <property type="entry name" value="Metalloproteases ('zincins'), catalytic domain"/>
    <property type="match status" value="1"/>
</dbReference>
<evidence type="ECO:0000256" key="2">
    <source>
        <dbReference type="ARBA" id="ARBA00022723"/>
    </source>
</evidence>
<dbReference type="GO" id="GO:0006508">
    <property type="term" value="P:proteolysis"/>
    <property type="evidence" value="ECO:0007669"/>
    <property type="project" value="UniProtKB-KW"/>
</dbReference>
<evidence type="ECO:0000313" key="9">
    <source>
        <dbReference type="EMBL" id="KKZ73519.1"/>
    </source>
</evidence>
<evidence type="ECO:0000256" key="6">
    <source>
        <dbReference type="RuleBase" id="RU003983"/>
    </source>
</evidence>
<comment type="cofactor">
    <cofactor evidence="6">
        <name>Zn(2+)</name>
        <dbReference type="ChEBI" id="CHEBI:29105"/>
    </cofactor>
    <text evidence="6">Binds 1 zinc ion per subunit.</text>
</comment>
<keyword evidence="7" id="KW-0472">Membrane</keyword>
<accession>A0A2P2GRN1</accession>
<dbReference type="CDD" id="cd07326">
    <property type="entry name" value="M56_BlaR1_MecR1_like"/>
    <property type="match status" value="1"/>
</dbReference>
<evidence type="ECO:0000259" key="8">
    <source>
        <dbReference type="Pfam" id="PF01435"/>
    </source>
</evidence>
<feature type="domain" description="Peptidase M48" evidence="8">
    <location>
        <begin position="131"/>
        <end position="202"/>
    </location>
</feature>
<evidence type="ECO:0000256" key="7">
    <source>
        <dbReference type="SAM" id="Phobius"/>
    </source>
</evidence>
<keyword evidence="4 6" id="KW-0862">Zinc</keyword>
<keyword evidence="1 6" id="KW-0645">Protease</keyword>
<proteinExistence type="inferred from homology"/>
<reference evidence="9 10" key="1">
    <citation type="submission" date="2015-05" db="EMBL/GenBank/DDBJ databases">
        <title>Draft Genome assembly of Streptomyces showdoensis.</title>
        <authorList>
            <person name="Thapa K.K."/>
            <person name="Metsa-Ketela M."/>
        </authorList>
    </citation>
    <scope>NUCLEOTIDE SEQUENCE [LARGE SCALE GENOMIC DNA]</scope>
    <source>
        <strain evidence="9 10">ATCC 15227</strain>
    </source>
</reference>
<dbReference type="InterPro" id="IPR052173">
    <property type="entry name" value="Beta-lactam_resp_regulator"/>
</dbReference>
<keyword evidence="2" id="KW-0479">Metal-binding</keyword>
<dbReference type="OrthoDB" id="9785340at2"/>